<name>A0A1J1HPP6_9DIPT</name>
<accession>A0A1J1HPP6</accession>
<feature type="region of interest" description="Disordered" evidence="1">
    <location>
        <begin position="48"/>
        <end position="299"/>
    </location>
</feature>
<feature type="compositionally biased region" description="Polar residues" evidence="1">
    <location>
        <begin position="115"/>
        <end position="131"/>
    </location>
</feature>
<keyword evidence="2" id="KW-0732">Signal</keyword>
<feature type="compositionally biased region" description="Polar residues" evidence="1">
    <location>
        <begin position="170"/>
        <end position="185"/>
    </location>
</feature>
<feature type="chain" id="PRO_5012204634" evidence="2">
    <location>
        <begin position="20"/>
        <end position="299"/>
    </location>
</feature>
<protein>
    <submittedName>
        <fullName evidence="3">CLUMA_CG003263, isoform A</fullName>
    </submittedName>
</protein>
<keyword evidence="4" id="KW-1185">Reference proteome</keyword>
<evidence type="ECO:0000313" key="4">
    <source>
        <dbReference type="Proteomes" id="UP000183832"/>
    </source>
</evidence>
<feature type="compositionally biased region" description="Low complexity" evidence="1">
    <location>
        <begin position="191"/>
        <end position="206"/>
    </location>
</feature>
<gene>
    <name evidence="3" type="ORF">CLUMA_CG003263</name>
</gene>
<feature type="compositionally biased region" description="Polar residues" evidence="1">
    <location>
        <begin position="248"/>
        <end position="264"/>
    </location>
</feature>
<feature type="compositionally biased region" description="Basic and acidic residues" evidence="1">
    <location>
        <begin position="104"/>
        <end position="113"/>
    </location>
</feature>
<reference evidence="3 4" key="1">
    <citation type="submission" date="2015-04" db="EMBL/GenBank/DDBJ databases">
        <authorList>
            <person name="Syromyatnikov M.Y."/>
            <person name="Popov V.N."/>
        </authorList>
    </citation>
    <scope>NUCLEOTIDE SEQUENCE [LARGE SCALE GENOMIC DNA]</scope>
</reference>
<evidence type="ECO:0000313" key="3">
    <source>
        <dbReference type="EMBL" id="CRK89506.1"/>
    </source>
</evidence>
<dbReference type="AlphaFoldDB" id="A0A1J1HPP6"/>
<evidence type="ECO:0000256" key="1">
    <source>
        <dbReference type="SAM" id="MobiDB-lite"/>
    </source>
</evidence>
<feature type="compositionally biased region" description="Polar residues" evidence="1">
    <location>
        <begin position="275"/>
        <end position="299"/>
    </location>
</feature>
<feature type="compositionally biased region" description="Polar residues" evidence="1">
    <location>
        <begin position="229"/>
        <end position="238"/>
    </location>
</feature>
<dbReference type="Proteomes" id="UP000183832">
    <property type="component" value="Unassembled WGS sequence"/>
</dbReference>
<proteinExistence type="predicted"/>
<feature type="compositionally biased region" description="Polar residues" evidence="1">
    <location>
        <begin position="139"/>
        <end position="151"/>
    </location>
</feature>
<evidence type="ECO:0000256" key="2">
    <source>
        <dbReference type="SAM" id="SignalP"/>
    </source>
</evidence>
<feature type="signal peptide" evidence="2">
    <location>
        <begin position="1"/>
        <end position="19"/>
    </location>
</feature>
<sequence>MKLTLITCVVLCFVKLSYQLPYGARGSSSSPINNHQSPIQPQYITGTESQLGNTFNNPSPNNGNSYNNGGRFPNSWKTGNSEGSGNYGGGSIVFPDNNHGKSSNQDHTHHRGQEVLNNPSSNFVPYSSTGSHGVGHGYSPSQSSNTYNSGINKGFGGNSASTGSRDIPNNFGSQSPNQRNPQHSISGAGLNQNHNQRGQSQGSQNQYESPNDLNWNNQKLFRNQGGFNGLNSQGNINPGHNLRPSSGYDRSNNLNSNGFPTLNNDAFEKSESFSKGHNSYSQTSANTVSLTQTSVPSYG</sequence>
<organism evidence="3 4">
    <name type="scientific">Clunio marinus</name>
    <dbReference type="NCBI Taxonomy" id="568069"/>
    <lineage>
        <taxon>Eukaryota</taxon>
        <taxon>Metazoa</taxon>
        <taxon>Ecdysozoa</taxon>
        <taxon>Arthropoda</taxon>
        <taxon>Hexapoda</taxon>
        <taxon>Insecta</taxon>
        <taxon>Pterygota</taxon>
        <taxon>Neoptera</taxon>
        <taxon>Endopterygota</taxon>
        <taxon>Diptera</taxon>
        <taxon>Nematocera</taxon>
        <taxon>Chironomoidea</taxon>
        <taxon>Chironomidae</taxon>
        <taxon>Clunio</taxon>
    </lineage>
</organism>
<dbReference type="EMBL" id="CVRI01000013">
    <property type="protein sequence ID" value="CRK89506.1"/>
    <property type="molecule type" value="Genomic_DNA"/>
</dbReference>
<feature type="compositionally biased region" description="Polar residues" evidence="1">
    <location>
        <begin position="207"/>
        <end position="221"/>
    </location>
</feature>
<feature type="compositionally biased region" description="Low complexity" evidence="1">
    <location>
        <begin position="52"/>
        <end position="70"/>
    </location>
</feature>